<sequence>MLDLQKELKNFGILNAHLNEEKNITTVFKLILAGALQSDASDIHLEAEEAKIIVRYRIDGYLHIVSTLPKKLWQQIDSRVKNIAGLKINISDKPQDGRITLFLKGEDKMDIRVSTLPTAYGESIVMRLLRSKVKSLKFEDLGIRGKAFEDLDRQIDRPTGMIINTGPTGSGKTTTLYAILNSLNDPDIKIITLEDPIEYKLEGIAQSQIDHSAGYSFADGLRSILRQDPDIIMVGELRDLETADTAIQAALTGHKVLSTLHTNDAAGAIPRFLSMGVKPYLLAPALNAVIGQRLVRKIHEKCKIETQLEPAVLARVKEVLSKLPPNSGYNVDLNKLKFYRGQGCDECNHIGLKGRIGIYEIFSINPDVEKEILSGKTSEYRMAEIAYNNGMITMAQDGLLKALDGITTAEEVFTVAE</sequence>
<dbReference type="InterPro" id="IPR027417">
    <property type="entry name" value="P-loop_NTPase"/>
</dbReference>
<evidence type="ECO:0000256" key="1">
    <source>
        <dbReference type="ARBA" id="ARBA00006611"/>
    </source>
</evidence>
<dbReference type="CDD" id="cd01129">
    <property type="entry name" value="PulE-GspE-like"/>
    <property type="match status" value="1"/>
</dbReference>
<dbReference type="InterPro" id="IPR001482">
    <property type="entry name" value="T2SS/T4SS_dom"/>
</dbReference>
<dbReference type="GO" id="GO:0005524">
    <property type="term" value="F:ATP binding"/>
    <property type="evidence" value="ECO:0007669"/>
    <property type="project" value="UniProtKB-KW"/>
</dbReference>
<reference evidence="5 6" key="1">
    <citation type="journal article" date="2016" name="Nat. Commun.">
        <title>Thousands of microbial genomes shed light on interconnected biogeochemical processes in an aquifer system.</title>
        <authorList>
            <person name="Anantharaman K."/>
            <person name="Brown C.T."/>
            <person name="Hug L.A."/>
            <person name="Sharon I."/>
            <person name="Castelle C.J."/>
            <person name="Probst A.J."/>
            <person name="Thomas B.C."/>
            <person name="Singh A."/>
            <person name="Wilkins M.J."/>
            <person name="Karaoz U."/>
            <person name="Brodie E.L."/>
            <person name="Williams K.H."/>
            <person name="Hubbard S.S."/>
            <person name="Banfield J.F."/>
        </authorList>
    </citation>
    <scope>NUCLEOTIDE SEQUENCE [LARGE SCALE GENOMIC DNA]</scope>
</reference>
<protein>
    <recommendedName>
        <fullName evidence="4">Bacterial type II secretion system protein E domain-containing protein</fullName>
    </recommendedName>
</protein>
<dbReference type="PANTHER" id="PTHR30258:SF2">
    <property type="entry name" value="COMG OPERON PROTEIN 1"/>
    <property type="match status" value="1"/>
</dbReference>
<keyword evidence="3" id="KW-0067">ATP-binding</keyword>
<name>A0A1G1XNP1_9BACT</name>
<dbReference type="Pfam" id="PF00437">
    <property type="entry name" value="T2SSE"/>
    <property type="match status" value="1"/>
</dbReference>
<dbReference type="EMBL" id="MHHZ01000023">
    <property type="protein sequence ID" value="OGY40947.1"/>
    <property type="molecule type" value="Genomic_DNA"/>
</dbReference>
<evidence type="ECO:0000259" key="4">
    <source>
        <dbReference type="PROSITE" id="PS00662"/>
    </source>
</evidence>
<gene>
    <name evidence="5" type="ORF">A2Y82_03385</name>
</gene>
<dbReference type="Gene3D" id="3.30.450.90">
    <property type="match status" value="1"/>
</dbReference>
<evidence type="ECO:0000256" key="2">
    <source>
        <dbReference type="ARBA" id="ARBA00022741"/>
    </source>
</evidence>
<comment type="similarity">
    <text evidence="1">Belongs to the GSP E family.</text>
</comment>
<dbReference type="GO" id="GO:0005886">
    <property type="term" value="C:plasma membrane"/>
    <property type="evidence" value="ECO:0007669"/>
    <property type="project" value="TreeGrafter"/>
</dbReference>
<dbReference type="AlphaFoldDB" id="A0A1G1XNP1"/>
<evidence type="ECO:0000313" key="6">
    <source>
        <dbReference type="Proteomes" id="UP000176498"/>
    </source>
</evidence>
<proteinExistence type="inferred from homology"/>
<dbReference type="Gene3D" id="3.40.50.300">
    <property type="entry name" value="P-loop containing nucleotide triphosphate hydrolases"/>
    <property type="match status" value="1"/>
</dbReference>
<evidence type="ECO:0000313" key="5">
    <source>
        <dbReference type="EMBL" id="OGY40947.1"/>
    </source>
</evidence>
<dbReference type="Proteomes" id="UP000176498">
    <property type="component" value="Unassembled WGS sequence"/>
</dbReference>
<keyword evidence="2" id="KW-0547">Nucleotide-binding</keyword>
<dbReference type="SUPFAM" id="SSF52540">
    <property type="entry name" value="P-loop containing nucleoside triphosphate hydrolases"/>
    <property type="match status" value="1"/>
</dbReference>
<dbReference type="PANTHER" id="PTHR30258">
    <property type="entry name" value="TYPE II SECRETION SYSTEM PROTEIN GSPE-RELATED"/>
    <property type="match status" value="1"/>
</dbReference>
<feature type="domain" description="Bacterial type II secretion system protein E" evidence="4">
    <location>
        <begin position="225"/>
        <end position="239"/>
    </location>
</feature>
<accession>A0A1G1XNP1</accession>
<comment type="caution">
    <text evidence="5">The sequence shown here is derived from an EMBL/GenBank/DDBJ whole genome shotgun (WGS) entry which is preliminary data.</text>
</comment>
<organism evidence="5 6">
    <name type="scientific">Candidatus Buchananbacteria bacterium RBG_13_36_9</name>
    <dbReference type="NCBI Taxonomy" id="1797530"/>
    <lineage>
        <taxon>Bacteria</taxon>
        <taxon>Candidatus Buchananiibacteriota</taxon>
    </lineage>
</organism>
<dbReference type="PROSITE" id="PS00662">
    <property type="entry name" value="T2SP_E"/>
    <property type="match status" value="1"/>
</dbReference>
<dbReference type="GO" id="GO:0016887">
    <property type="term" value="F:ATP hydrolysis activity"/>
    <property type="evidence" value="ECO:0007669"/>
    <property type="project" value="TreeGrafter"/>
</dbReference>
<evidence type="ECO:0000256" key="3">
    <source>
        <dbReference type="ARBA" id="ARBA00022840"/>
    </source>
</evidence>